<organism evidence="1 2">
    <name type="scientific">Melipona bicolor</name>
    <dbReference type="NCBI Taxonomy" id="60889"/>
    <lineage>
        <taxon>Eukaryota</taxon>
        <taxon>Metazoa</taxon>
        <taxon>Ecdysozoa</taxon>
        <taxon>Arthropoda</taxon>
        <taxon>Hexapoda</taxon>
        <taxon>Insecta</taxon>
        <taxon>Pterygota</taxon>
        <taxon>Neoptera</taxon>
        <taxon>Endopterygota</taxon>
        <taxon>Hymenoptera</taxon>
        <taxon>Apocrita</taxon>
        <taxon>Aculeata</taxon>
        <taxon>Apoidea</taxon>
        <taxon>Anthophila</taxon>
        <taxon>Apidae</taxon>
        <taxon>Melipona</taxon>
    </lineage>
</organism>
<accession>A0AA40FK59</accession>
<dbReference type="AlphaFoldDB" id="A0AA40FK59"/>
<evidence type="ECO:0000313" key="1">
    <source>
        <dbReference type="EMBL" id="KAK1120511.1"/>
    </source>
</evidence>
<comment type="caution">
    <text evidence="1">The sequence shown here is derived from an EMBL/GenBank/DDBJ whole genome shotgun (WGS) entry which is preliminary data.</text>
</comment>
<gene>
    <name evidence="1" type="ORF">K0M31_012490</name>
</gene>
<proteinExistence type="predicted"/>
<keyword evidence="2" id="KW-1185">Reference proteome</keyword>
<protein>
    <submittedName>
        <fullName evidence="1">Uncharacterized protein</fullName>
    </submittedName>
</protein>
<name>A0AA40FK59_9HYME</name>
<sequence length="250" mass="29110">MRELKVFPVNQRQSLGICGEWLEGLIRLIKKHQGREEERRKEVECTRGAEKGRRSEESFEALIGIIKSENLPDPSAEIPNRLGPSNYFQSPRGARFPCNPFPGCRAFNSNSLSTMILQQSNKLSREFQEGFFLRTSPALDNPSFPQQPNWPLASDFFVPITQVLTYHQTAINRFRRLEHVVRFSARIRFSEITIVSKSHSIEREVTTRLTKRHDATKCNETVTIFFQRVRATFPNSFFVQRRSKYQRDVD</sequence>
<dbReference type="EMBL" id="JAHYIQ010000031">
    <property type="protein sequence ID" value="KAK1120511.1"/>
    <property type="molecule type" value="Genomic_DNA"/>
</dbReference>
<reference evidence="1" key="1">
    <citation type="submission" date="2021-10" db="EMBL/GenBank/DDBJ databases">
        <title>Melipona bicolor Genome sequencing and assembly.</title>
        <authorList>
            <person name="Araujo N.S."/>
            <person name="Arias M.C."/>
        </authorList>
    </citation>
    <scope>NUCLEOTIDE SEQUENCE</scope>
    <source>
        <strain evidence="1">USP_2M_L1-L4_2017</strain>
        <tissue evidence="1">Whole body</tissue>
    </source>
</reference>
<dbReference type="Proteomes" id="UP001177670">
    <property type="component" value="Unassembled WGS sequence"/>
</dbReference>
<evidence type="ECO:0000313" key="2">
    <source>
        <dbReference type="Proteomes" id="UP001177670"/>
    </source>
</evidence>